<reference evidence="2 3" key="1">
    <citation type="submission" date="2020-01" db="EMBL/GenBank/DDBJ databases">
        <title>Genetics and antimicrobial susceptibilities of Nocardia species isolated from the soil; a comparison with species isolated from humans.</title>
        <authorList>
            <person name="Carrasco G."/>
            <person name="Monzon S."/>
            <person name="Sansegundo M."/>
            <person name="Garcia E."/>
            <person name="Garrido N."/>
            <person name="Medina M.J."/>
            <person name="Villalon P."/>
            <person name="Ramirez-Arocha A.C."/>
            <person name="Jimenez P."/>
            <person name="Cuesta I."/>
            <person name="Valdezate S."/>
        </authorList>
    </citation>
    <scope>NUCLEOTIDE SEQUENCE [LARGE SCALE GENOMIC DNA]</scope>
    <source>
        <strain evidence="2 3">CNM20110626</strain>
    </source>
</reference>
<protein>
    <submittedName>
        <fullName evidence="2">Helix-turn-helix domain-containing protein</fullName>
    </submittedName>
</protein>
<evidence type="ECO:0000313" key="2">
    <source>
        <dbReference type="EMBL" id="NEW33787.1"/>
    </source>
</evidence>
<evidence type="ECO:0000313" key="3">
    <source>
        <dbReference type="Proteomes" id="UP000471166"/>
    </source>
</evidence>
<organism evidence="2 3">
    <name type="scientific">Nocardia cyriacigeorgica</name>
    <dbReference type="NCBI Taxonomy" id="135487"/>
    <lineage>
        <taxon>Bacteria</taxon>
        <taxon>Bacillati</taxon>
        <taxon>Actinomycetota</taxon>
        <taxon>Actinomycetes</taxon>
        <taxon>Mycobacteriales</taxon>
        <taxon>Nocardiaceae</taxon>
        <taxon>Nocardia</taxon>
    </lineage>
</organism>
<dbReference type="RefSeq" id="WP_163845121.1">
    <property type="nucleotide sequence ID" value="NZ_JAAGVB010000020.1"/>
</dbReference>
<sequence length="126" mass="14563">MPADRRRLSYEERKAEWVAKHIEKAPPLNEQQKQAIRTAFADHRRTAPEAGAKIRENSLPSPRLVVSQRIRYTKAEAAYQLSISVRTIDRLREEGKLIGRRDGSRIYFDHSELVSYAKSCPVEESE</sequence>
<gene>
    <name evidence="2" type="ORF">GV791_14610</name>
</gene>
<dbReference type="EMBL" id="JAAGVB010000020">
    <property type="protein sequence ID" value="NEW33787.1"/>
    <property type="molecule type" value="Genomic_DNA"/>
</dbReference>
<dbReference type="InterPro" id="IPR009061">
    <property type="entry name" value="DNA-bd_dom_put_sf"/>
</dbReference>
<evidence type="ECO:0000259" key="1">
    <source>
        <dbReference type="Pfam" id="PF12728"/>
    </source>
</evidence>
<name>A0A6P1CPG0_9NOCA</name>
<proteinExistence type="predicted"/>
<comment type="caution">
    <text evidence="2">The sequence shown here is derived from an EMBL/GenBank/DDBJ whole genome shotgun (WGS) entry which is preliminary data.</text>
</comment>
<dbReference type="InterPro" id="IPR041657">
    <property type="entry name" value="HTH_17"/>
</dbReference>
<dbReference type="Proteomes" id="UP000471166">
    <property type="component" value="Unassembled WGS sequence"/>
</dbReference>
<dbReference type="AlphaFoldDB" id="A0A6P1CPG0"/>
<dbReference type="SUPFAM" id="SSF46955">
    <property type="entry name" value="Putative DNA-binding domain"/>
    <property type="match status" value="1"/>
</dbReference>
<dbReference type="Pfam" id="PF12728">
    <property type="entry name" value="HTH_17"/>
    <property type="match status" value="1"/>
</dbReference>
<accession>A0A6P1CPG0</accession>
<feature type="domain" description="Helix-turn-helix" evidence="1">
    <location>
        <begin position="72"/>
        <end position="120"/>
    </location>
</feature>